<gene>
    <name evidence="2" type="ORF">B4U79_14052</name>
</gene>
<evidence type="ECO:0000313" key="3">
    <source>
        <dbReference type="Proteomes" id="UP000285301"/>
    </source>
</evidence>
<keyword evidence="3" id="KW-1185">Reference proteome</keyword>
<dbReference type="OrthoDB" id="73653at2759"/>
<dbReference type="AlphaFoldDB" id="A0A3S3P030"/>
<feature type="region of interest" description="Disordered" evidence="1">
    <location>
        <begin position="79"/>
        <end position="109"/>
    </location>
</feature>
<dbReference type="STRING" id="1965070.A0A3S3P030"/>
<dbReference type="GO" id="GO:0016286">
    <property type="term" value="F:small conductance calcium-activated potassium channel activity"/>
    <property type="evidence" value="ECO:0007669"/>
    <property type="project" value="InterPro"/>
</dbReference>
<organism evidence="2 3">
    <name type="scientific">Dinothrombium tinctorium</name>
    <dbReference type="NCBI Taxonomy" id="1965070"/>
    <lineage>
        <taxon>Eukaryota</taxon>
        <taxon>Metazoa</taxon>
        <taxon>Ecdysozoa</taxon>
        <taxon>Arthropoda</taxon>
        <taxon>Chelicerata</taxon>
        <taxon>Arachnida</taxon>
        <taxon>Acari</taxon>
        <taxon>Acariformes</taxon>
        <taxon>Trombidiformes</taxon>
        <taxon>Prostigmata</taxon>
        <taxon>Anystina</taxon>
        <taxon>Parasitengona</taxon>
        <taxon>Trombidioidea</taxon>
        <taxon>Trombidiidae</taxon>
        <taxon>Dinothrombium</taxon>
    </lineage>
</organism>
<evidence type="ECO:0000256" key="1">
    <source>
        <dbReference type="SAM" id="MobiDB-lite"/>
    </source>
</evidence>
<evidence type="ECO:0000313" key="2">
    <source>
        <dbReference type="EMBL" id="RWS02126.1"/>
    </source>
</evidence>
<name>A0A3S3P030_9ACAR</name>
<feature type="region of interest" description="Disordered" evidence="1">
    <location>
        <begin position="124"/>
        <end position="154"/>
    </location>
</feature>
<sequence>MDQRKLMDNANTITDMAKTQNSVYELVSDMNQRQELLEERVIALEVRIATIAEQLESLPETFSNIIQKALNTHLHQTLNRTLSPPSLNDNTQQNTSNPLGNHNEHRHTHLHPNDAASLATRPSWSTFNLTSPGGPSAGRQSLNPMVPRAGSFDA</sequence>
<dbReference type="Proteomes" id="UP000285301">
    <property type="component" value="Unassembled WGS sequence"/>
</dbReference>
<protein>
    <submittedName>
        <fullName evidence="2">Small conductance calcium-activated potassium channel protein-like protein</fullName>
    </submittedName>
</protein>
<accession>A0A3S3P030</accession>
<dbReference type="InterPro" id="IPR015449">
    <property type="entry name" value="K_chnl_Ca-activ_SK"/>
</dbReference>
<dbReference type="GO" id="GO:0016020">
    <property type="term" value="C:membrane"/>
    <property type="evidence" value="ECO:0007669"/>
    <property type="project" value="InterPro"/>
</dbReference>
<keyword evidence="2" id="KW-0407">Ion channel</keyword>
<keyword evidence="2" id="KW-0813">Transport</keyword>
<feature type="compositionally biased region" description="Polar residues" evidence="1">
    <location>
        <begin position="79"/>
        <end position="100"/>
    </location>
</feature>
<keyword evidence="2" id="KW-0406">Ion transport</keyword>
<feature type="compositionally biased region" description="Polar residues" evidence="1">
    <location>
        <begin position="124"/>
        <end position="143"/>
    </location>
</feature>
<comment type="caution">
    <text evidence="2">The sequence shown here is derived from an EMBL/GenBank/DDBJ whole genome shotgun (WGS) entry which is preliminary data.</text>
</comment>
<dbReference type="EMBL" id="NCKU01008121">
    <property type="protein sequence ID" value="RWS02126.1"/>
    <property type="molecule type" value="Genomic_DNA"/>
</dbReference>
<reference evidence="2 3" key="1">
    <citation type="journal article" date="2018" name="Gigascience">
        <title>Genomes of trombidid mites reveal novel predicted allergens and laterally-transferred genes associated with secondary metabolism.</title>
        <authorList>
            <person name="Dong X."/>
            <person name="Chaisiri K."/>
            <person name="Xia D."/>
            <person name="Armstrong S.D."/>
            <person name="Fang Y."/>
            <person name="Donnelly M.J."/>
            <person name="Kadowaki T."/>
            <person name="McGarry J.W."/>
            <person name="Darby A.C."/>
            <person name="Makepeace B.L."/>
        </authorList>
    </citation>
    <scope>NUCLEOTIDE SEQUENCE [LARGE SCALE GENOMIC DNA]</scope>
    <source>
        <strain evidence="2">UoL-WK</strain>
    </source>
</reference>
<dbReference type="PANTHER" id="PTHR10153">
    <property type="entry name" value="SMALL CONDUCTANCE CALCIUM-ACTIVATED POTASSIUM CHANNEL"/>
    <property type="match status" value="1"/>
</dbReference>
<proteinExistence type="predicted"/>